<dbReference type="EMBL" id="JBDPZC010000004">
    <property type="protein sequence ID" value="MEO3713121.1"/>
    <property type="molecule type" value="Genomic_DNA"/>
</dbReference>
<dbReference type="RefSeq" id="WP_347609289.1">
    <property type="nucleotide sequence ID" value="NZ_JBDPZC010000004.1"/>
</dbReference>
<evidence type="ECO:0000313" key="3">
    <source>
        <dbReference type="Proteomes" id="UP001462640"/>
    </source>
</evidence>
<organism evidence="2 3">
    <name type="scientific">Roseateles flavus</name>
    <dbReference type="NCBI Taxonomy" id="3149041"/>
    <lineage>
        <taxon>Bacteria</taxon>
        <taxon>Pseudomonadati</taxon>
        <taxon>Pseudomonadota</taxon>
        <taxon>Betaproteobacteria</taxon>
        <taxon>Burkholderiales</taxon>
        <taxon>Sphaerotilaceae</taxon>
        <taxon>Roseateles</taxon>
    </lineage>
</organism>
<dbReference type="Proteomes" id="UP001462640">
    <property type="component" value="Unassembled WGS sequence"/>
</dbReference>
<gene>
    <name evidence="2" type="ORF">ABDJ40_10135</name>
</gene>
<feature type="signal peptide" evidence="1">
    <location>
        <begin position="1"/>
        <end position="32"/>
    </location>
</feature>
<sequence length="252" mass="27479">MSMTNDARRRPQGLAAGLLACLALMAATGARADAEPAPAFKLTLGHYHYHYHYSDQGAGTDFNLRWRKGDNSLWLGHYRDPVFGGQARIGGDASLDLGGGWSLQPSLQAATGGFVGGSVNLQWGSQWFGLVGWGRTNLRPYYNLNFDPNDAITLGAGLHDEHGGLWSATWIADDRLHTGQRHLHLSGRWTVAGQRVLVDLLRKTGQGDTGPVRAWGWTLGLDGQTLFLRLARDPKQNFSGSDATRVSLGLRF</sequence>
<evidence type="ECO:0000313" key="2">
    <source>
        <dbReference type="EMBL" id="MEO3713121.1"/>
    </source>
</evidence>
<comment type="caution">
    <text evidence="2">The sequence shown here is derived from an EMBL/GenBank/DDBJ whole genome shotgun (WGS) entry which is preliminary data.</text>
</comment>
<protein>
    <recommendedName>
        <fullName evidence="4">Cellulose biosynthesis protein BcsS</fullName>
    </recommendedName>
</protein>
<evidence type="ECO:0008006" key="4">
    <source>
        <dbReference type="Google" id="ProtNLM"/>
    </source>
</evidence>
<keyword evidence="3" id="KW-1185">Reference proteome</keyword>
<keyword evidence="1" id="KW-0732">Signal</keyword>
<reference evidence="2 3" key="1">
    <citation type="submission" date="2024-05" db="EMBL/GenBank/DDBJ databases">
        <title>Roseateles sp. 2.12 16S ribosomal RNA gene Genome sequencing and assembly.</title>
        <authorList>
            <person name="Woo H."/>
        </authorList>
    </citation>
    <scope>NUCLEOTIDE SEQUENCE [LARGE SCALE GENOMIC DNA]</scope>
    <source>
        <strain evidence="2 3">2.12</strain>
    </source>
</reference>
<name>A0ABV0GDH4_9BURK</name>
<accession>A0ABV0GDH4</accession>
<proteinExistence type="predicted"/>
<evidence type="ECO:0000256" key="1">
    <source>
        <dbReference type="SAM" id="SignalP"/>
    </source>
</evidence>
<feature type="chain" id="PRO_5047103792" description="Cellulose biosynthesis protein BcsS" evidence="1">
    <location>
        <begin position="33"/>
        <end position="252"/>
    </location>
</feature>